<protein>
    <submittedName>
        <fullName evidence="1">Uncharacterized protein</fullName>
    </submittedName>
</protein>
<name>A0A0B0NSQ7_GOSAR</name>
<keyword evidence="2" id="KW-1185">Reference proteome</keyword>
<accession>A0A0B0NSQ7</accession>
<evidence type="ECO:0000313" key="1">
    <source>
        <dbReference type="EMBL" id="KHG17583.1"/>
    </source>
</evidence>
<organism evidence="1 2">
    <name type="scientific">Gossypium arboreum</name>
    <name type="common">Tree cotton</name>
    <name type="synonym">Gossypium nanking</name>
    <dbReference type="NCBI Taxonomy" id="29729"/>
    <lineage>
        <taxon>Eukaryota</taxon>
        <taxon>Viridiplantae</taxon>
        <taxon>Streptophyta</taxon>
        <taxon>Embryophyta</taxon>
        <taxon>Tracheophyta</taxon>
        <taxon>Spermatophyta</taxon>
        <taxon>Magnoliopsida</taxon>
        <taxon>eudicotyledons</taxon>
        <taxon>Gunneridae</taxon>
        <taxon>Pentapetalae</taxon>
        <taxon>rosids</taxon>
        <taxon>malvids</taxon>
        <taxon>Malvales</taxon>
        <taxon>Malvaceae</taxon>
        <taxon>Malvoideae</taxon>
        <taxon>Gossypium</taxon>
    </lineage>
</organism>
<reference evidence="2" key="1">
    <citation type="submission" date="2014-09" db="EMBL/GenBank/DDBJ databases">
        <authorList>
            <person name="Mudge J."/>
            <person name="Ramaraj T."/>
            <person name="Lindquist I.E."/>
            <person name="Bharti A.K."/>
            <person name="Sundararajan A."/>
            <person name="Cameron C.T."/>
            <person name="Woodward J.E."/>
            <person name="May G.D."/>
            <person name="Brubaker C."/>
            <person name="Broadhvest J."/>
            <person name="Wilkins T.A."/>
        </authorList>
    </citation>
    <scope>NUCLEOTIDE SEQUENCE</scope>
    <source>
        <strain evidence="2">cv. AKA8401</strain>
    </source>
</reference>
<sequence length="35" mass="3866">MATRHAPVPGRVKIREVTELGHTADHSPICQPVVY</sequence>
<dbReference type="EMBL" id="KN408587">
    <property type="protein sequence ID" value="KHG17583.1"/>
    <property type="molecule type" value="Genomic_DNA"/>
</dbReference>
<dbReference type="AlphaFoldDB" id="A0A0B0NSQ7"/>
<dbReference type="Proteomes" id="UP000032142">
    <property type="component" value="Unassembled WGS sequence"/>
</dbReference>
<proteinExistence type="predicted"/>
<gene>
    <name evidence="1" type="ORF">F383_20859</name>
</gene>
<evidence type="ECO:0000313" key="2">
    <source>
        <dbReference type="Proteomes" id="UP000032142"/>
    </source>
</evidence>